<feature type="compositionally biased region" description="Polar residues" evidence="3">
    <location>
        <begin position="1725"/>
        <end position="1743"/>
    </location>
</feature>
<dbReference type="InterPro" id="IPR005112">
    <property type="entry name" value="dDENN_dom"/>
</dbReference>
<dbReference type="FunFam" id="2.100.10.50:FF:000001">
    <property type="entry name" value="DENN domain containing 4C"/>
    <property type="match status" value="1"/>
</dbReference>
<feature type="region of interest" description="Disordered" evidence="3">
    <location>
        <begin position="2266"/>
        <end position="2361"/>
    </location>
</feature>
<keyword evidence="8" id="KW-1185">Reference proteome</keyword>
<dbReference type="Pfam" id="PF10240">
    <property type="entry name" value="DUF2464"/>
    <property type="match status" value="1"/>
</dbReference>
<dbReference type="InterPro" id="IPR005113">
    <property type="entry name" value="uDENN_dom"/>
</dbReference>
<evidence type="ECO:0000256" key="1">
    <source>
        <dbReference type="ARBA" id="ARBA00022658"/>
    </source>
</evidence>
<dbReference type="InterPro" id="IPR002885">
    <property type="entry name" value="PPR_rpt"/>
</dbReference>
<feature type="compositionally biased region" description="Low complexity" evidence="3">
    <location>
        <begin position="2311"/>
        <end position="2333"/>
    </location>
</feature>
<dbReference type="InterPro" id="IPR037516">
    <property type="entry name" value="Tripartite_DENN"/>
</dbReference>
<sequence length="2793" mass="307349">MSNIQRTNGKYLWWSLLGLGFQPEVAASSGASKANVKHIILGPNMFDKPNKDAFYIVTHFLLEKLNPTRSHDAYRHCWPVLDHKADAEFRKVTCAWLRDLMDEQGSTVPKVVASLFLSPGGPKFVNLMLHLANYIELQEMKTFSTDGTWVPEAAAAPASSVQMALKRFQLVKTRFLRGAVEQDRMLQEYQRQAQSQVKSLRDLRAEDAKYDDLLKCRKKEADKEETPQAEKIQKVRSLWSSIDRVLSTLEEERRVVECVIRGDVVQYNLDGTGLALKIPRVLLERIEQLSHLSGVGSVYEAGQLNLLSMLELLHQALGLLGEERAKMAGHTPIAQLHPLLLQERNLQMARALEDLRLMRKRISKEEIPEVKSVIRKLEMEWDQKWADCLKCTPLTSFLNEDPALDFLCPMAPLSFEPATEASFKSSVFSQYPAKLPKFSEEKLAETDSIPMETVTKMDSALKRLCPPAVERVASLLPSVVSSPLMTPLNVLCETPLAVPVKAPSPSPLPASVRKTPCASPKVSAVKKKAQILDSEFDNLANQFAEAVTTSPGNRSLRGLALGDLLSTLGTDPFSTRKQIPRTPESLILDVKSSWRRAVEEGEAQKARLSGKFDGDCILRHLTPLCEVQETSLSPDVHSLSKSLDTATNVYSIAAPQQASLMSTLPWDSSNMEALHSLSSSDVVQFSIDQEAFPEQFSIDQETLPELPANDSSFLSSSDSRDTSNAEEEELLLPHIPSLLPTETEPALLVAHRRLDKIQQAFREASFMDRHQGVQEPFPPQHDERSLDSRDWLMATSLETAATVEVTDKCCKELAHPAMIEDKGHRVTDYFVVAGLTDKSTPLEQDLSETKSSGPKAPITDLAIINKSAGETVPEGFTCIDSTYSGQQANLNHGSLKSHELFLCYKRGRDKPPLIDIGVLYEGKERLIQGCEVIQATPYGRCANVNNSSATSQRIFITFRRAPPVQPQNSLAVTDICVIVTSKGETPPHTFCKVDKNLNCGMWGSSVFLCYKKSVSASNSINYKAGLIFRYPEDDYESFPLSESVPLFCLPMGAKIECWAPNTRYPLPVFSTFVLTNSSGEKVYGAAIQFYEAYPIDLLSEKQKVQLGLLTTVEKMMIPNRTVNTNKCICLLSRWPFFESFRKFLMFLYKLSVSGPHPLPIEKHISHFMHNVSFPSPQRPRILVQLSAHDTLMLAQPVCTPLPLSGADYSTLLMNLGSENCATLLHFVLLESKILLHSLRPAVLTGVAEAVVAMIFPFQWQCPYIPLCPLSLAGVLNAPCPFIVGVDSRYFDLYDPPPDVVCVDLDTNTIYLSDEKRHSNWKNLPKKPCKSLFTSLTNLHHQLGIVRRTAQEGLAVEMTPIEADFTWHKKMTSLEMEIQEALLRFMANILKGYRYYLKPITQAPSEKATSADSLYDLQGFLKSRERTHQKFYSQLTKTQIFIRFIEECTFVSDKDTGLAFFDDCIEKLFPSDKGSDKGTKVEGESSEDTKLMELDESQKSEHTVFVMPPEPPATEDGSDPPAYYSYKSFPRLRLDLFDRPREVIPALRSSTPGASLSNSPALLAKRTKQEIKLAYKMAKRFYSNPPLWAKCLFSHCYSLWFICLPVGVRLAQSKSWAMQQAYNVLLKMRTSEVEVLDEVCYRVVMQLCGVYGQPVMAVRVLVEMKKAGVHPNAITYGYYNKAVLEGPWPSRNRSGLFMWAKVRNVARAVSQFKQAVHRTPAMNGPTIITTGSDIGQSVGGSASSDGDRLSHWSVDSSSEANGEDHKLFARSLIIGDATDNHCSRGVQSDQGYGSKDELHQDLVDLAQSAALVIAVDQCSKPKAQHNGGDIAGSLDSAVVVVEPPGPVKALPHVPSIVKLSTGASFDTALKRGDTAPGKLFSLRSQSEDVSLLEEGKSAAPGGSGVAGPAVQGQVQRQKAFSERSCSFSAESRAGMLMEKHGVDHIASRMGADARILAAALSGGGTNPPPTKPLPSAAKALFKDLELESEEGRGPTLGKLSEEEGPVKDPTPLEEEEGIWKEEKRMKGGRKEAGEKDEIGLKLEEEDEERDSGGRGSISLPTLEIKEVQVGADPLSLLVSEHEELASVTSQELPQSLPAVVSRNLADEIEMYMSLRSQLGPKSCSMELHQGGQGGDSSPDAAPVTQPLERRSSLPMPPVKHPGGSSGDTTPKHSPAAVTRSKTFAVKASRSPASSRGVVANPRSSSLTALVRSSQSGSLGSVINSISGMKMDALLSGPKMDVLKSGMKQAGNLASKVWGAVASAYSYSDDEDELGPGYRDRDSFPAGLDESMLLGGGGRDSPTHRGPTQGLVSNGLTQSSTSLGSSSGSSDTGRGPHSTHVTPGRPGRGPDSERSDQGSHHASSSSIYQNCALEVLMSSCSQCRSCECLVYDEEIMAGWTADDSNLNTTCPFCRTAFLPLLHVEFHDLRTTTGFYLNPSASGDSIHSTSHQATATDSTENKVGGAVDTPPPDLISFPESEDPGEAPASQTATHKSLVPEPAQSDPLGLLEHQAGKRGTSLTRSNSVGGPLQSLVDQRQPEHSVSTTSLPCSLTEMDGLGQKRSNPMPVSVPYLSPLVLRKELETLLENEGDQVIYTHKFLSQHPIIFWNLVFYFQRLDLPSYLPGLILTSEHCNNGVQLPQTSLSQDSKQVYVQLLWDNINLHQEPGDPLYQSWRTLMEKKGTLAPTDYQETRTLLNSIVRSIQTNDVYGPINLLLREVKRNPEVKRQRGIYREILFLALVALGRENIDVEAFDREYRLAFDELSPEQLKALHKIDRPPNSNVQWCLKCFGAPVI</sequence>
<dbReference type="InterPro" id="IPR023341">
    <property type="entry name" value="MABP"/>
</dbReference>
<feature type="domain" description="UDENN" evidence="5">
    <location>
        <begin position="1006"/>
        <end position="1456"/>
    </location>
</feature>
<dbReference type="InterPro" id="IPR043153">
    <property type="entry name" value="DENN_C"/>
</dbReference>
<dbReference type="SMART" id="SM00799">
    <property type="entry name" value="DENN"/>
    <property type="match status" value="1"/>
</dbReference>
<dbReference type="SMART" id="SM00801">
    <property type="entry name" value="dDENN"/>
    <property type="match status" value="1"/>
</dbReference>
<dbReference type="Gene3D" id="3.40.50.11500">
    <property type="match status" value="1"/>
</dbReference>
<evidence type="ECO:0000313" key="8">
    <source>
        <dbReference type="Proteomes" id="UP001356427"/>
    </source>
</evidence>
<dbReference type="Pfam" id="PF03455">
    <property type="entry name" value="dDENN"/>
    <property type="match status" value="1"/>
</dbReference>
<evidence type="ECO:0000259" key="6">
    <source>
        <dbReference type="PROSITE" id="PS51498"/>
    </source>
</evidence>
<evidence type="ECO:0000259" key="5">
    <source>
        <dbReference type="PROSITE" id="PS50211"/>
    </source>
</evidence>
<feature type="repeat" description="PPR" evidence="2">
    <location>
        <begin position="1636"/>
        <end position="1670"/>
    </location>
</feature>
<dbReference type="GO" id="GO:0000813">
    <property type="term" value="C:ESCRT I complex"/>
    <property type="evidence" value="ECO:0007669"/>
    <property type="project" value="InterPro"/>
</dbReference>
<feature type="region of interest" description="Disordered" evidence="3">
    <location>
        <begin position="2440"/>
        <end position="2561"/>
    </location>
</feature>
<evidence type="ECO:0000313" key="7">
    <source>
        <dbReference type="EMBL" id="KAK6292115.1"/>
    </source>
</evidence>
<feature type="region of interest" description="Disordered" evidence="3">
    <location>
        <begin position="1987"/>
        <end position="2056"/>
    </location>
</feature>
<dbReference type="InterPro" id="IPR028163">
    <property type="entry name" value="HAUS_6_N"/>
</dbReference>
<dbReference type="Pfam" id="PF14661">
    <property type="entry name" value="HAUS6_N"/>
    <property type="match status" value="1"/>
</dbReference>
<dbReference type="EMBL" id="JAGTTL010000039">
    <property type="protein sequence ID" value="KAK6292115.1"/>
    <property type="molecule type" value="Genomic_DNA"/>
</dbReference>
<protein>
    <recommendedName>
        <fullName evidence="9">DENN domain-containing protein 4C</fullName>
    </recommendedName>
</protein>
<dbReference type="PANTHER" id="PTHR12296">
    <property type="entry name" value="DENN DOMAIN-CONTAINING PROTEIN 4"/>
    <property type="match status" value="1"/>
</dbReference>
<accession>A0AAN8Q5N1</accession>
<dbReference type="GO" id="GO:0005085">
    <property type="term" value="F:guanyl-nucleotide exchange factor activity"/>
    <property type="evidence" value="ECO:0007669"/>
    <property type="project" value="UniProtKB-KW"/>
</dbReference>
<dbReference type="Pfam" id="PF03456">
    <property type="entry name" value="uDENN"/>
    <property type="match status" value="1"/>
</dbReference>
<feature type="region of interest" description="Disordered" evidence="3">
    <location>
        <begin position="1722"/>
        <end position="1759"/>
    </location>
</feature>
<dbReference type="InterPro" id="IPR051696">
    <property type="entry name" value="DENN_Domain_GEFs"/>
</dbReference>
<reference evidence="7 8" key="1">
    <citation type="submission" date="2021-04" db="EMBL/GenBank/DDBJ databases">
        <authorList>
            <person name="De Guttry C."/>
            <person name="Zahm M."/>
            <person name="Klopp C."/>
            <person name="Cabau C."/>
            <person name="Louis A."/>
            <person name="Berthelot C."/>
            <person name="Parey E."/>
            <person name="Roest Crollius H."/>
            <person name="Montfort J."/>
            <person name="Robinson-Rechavi M."/>
            <person name="Bucao C."/>
            <person name="Bouchez O."/>
            <person name="Gislard M."/>
            <person name="Lluch J."/>
            <person name="Milhes M."/>
            <person name="Lampietro C."/>
            <person name="Lopez Roques C."/>
            <person name="Donnadieu C."/>
            <person name="Braasch I."/>
            <person name="Desvignes T."/>
            <person name="Postlethwait J."/>
            <person name="Bobe J."/>
            <person name="Wedekind C."/>
            <person name="Guiguen Y."/>
        </authorList>
    </citation>
    <scope>NUCLEOTIDE SEQUENCE [LARGE SCALE GENOMIC DNA]</scope>
    <source>
        <strain evidence="7">Cs_M1</strain>
        <tissue evidence="7">Blood</tissue>
    </source>
</reference>
<dbReference type="InterPro" id="IPR018798">
    <property type="entry name" value="MVB12A/B"/>
</dbReference>
<evidence type="ECO:0000256" key="4">
    <source>
        <dbReference type="SAM" id="SignalP"/>
    </source>
</evidence>
<feature type="region of interest" description="Disordered" evidence="3">
    <location>
        <begin position="707"/>
        <end position="727"/>
    </location>
</feature>
<dbReference type="PROSITE" id="PS50211">
    <property type="entry name" value="DENN"/>
    <property type="match status" value="1"/>
</dbReference>
<dbReference type="SMART" id="SM00800">
    <property type="entry name" value="uDENN"/>
    <property type="match status" value="1"/>
</dbReference>
<feature type="compositionally biased region" description="Basic and acidic residues" evidence="3">
    <location>
        <begin position="2016"/>
        <end position="2041"/>
    </location>
</feature>
<dbReference type="PANTHER" id="PTHR12296:SF17">
    <property type="entry name" value="DENN DOMAIN-CONTAINING PROTEIN 4C"/>
    <property type="match status" value="1"/>
</dbReference>
<evidence type="ECO:0000256" key="3">
    <source>
        <dbReference type="SAM" id="MobiDB-lite"/>
    </source>
</evidence>
<dbReference type="InterPro" id="IPR001194">
    <property type="entry name" value="cDENN_dom"/>
</dbReference>
<feature type="compositionally biased region" description="Polar residues" evidence="3">
    <location>
        <begin position="2440"/>
        <end position="2455"/>
    </location>
</feature>
<evidence type="ECO:0008006" key="9">
    <source>
        <dbReference type="Google" id="ProtNLM"/>
    </source>
</evidence>
<feature type="chain" id="PRO_5042813535" description="DENN domain-containing protein 4C" evidence="4">
    <location>
        <begin position="28"/>
        <end position="2793"/>
    </location>
</feature>
<proteinExistence type="predicted"/>
<dbReference type="Gene3D" id="2.100.10.50">
    <property type="match status" value="1"/>
</dbReference>
<feature type="compositionally biased region" description="Polar residues" evidence="3">
    <location>
        <begin position="2539"/>
        <end position="2548"/>
    </location>
</feature>
<feature type="signal peptide" evidence="4">
    <location>
        <begin position="1"/>
        <end position="27"/>
    </location>
</feature>
<dbReference type="InterPro" id="IPR011990">
    <property type="entry name" value="TPR-like_helical_dom_sf"/>
</dbReference>
<comment type="caution">
    <text evidence="7">The sequence shown here is derived from an EMBL/GenBank/DDBJ whole genome shotgun (WGS) entry which is preliminary data.</text>
</comment>
<dbReference type="PROSITE" id="PS51375">
    <property type="entry name" value="PPR"/>
    <property type="match status" value="1"/>
</dbReference>
<dbReference type="Proteomes" id="UP001356427">
    <property type="component" value="Unassembled WGS sequence"/>
</dbReference>
<feature type="domain" description="MABP" evidence="6">
    <location>
        <begin position="855"/>
        <end position="1014"/>
    </location>
</feature>
<dbReference type="Gene3D" id="1.25.40.10">
    <property type="entry name" value="Tetratricopeptide repeat domain"/>
    <property type="match status" value="1"/>
</dbReference>
<gene>
    <name evidence="7" type="ORF">J4Q44_G00379000</name>
</gene>
<organism evidence="7 8">
    <name type="scientific">Coregonus suidteri</name>
    <dbReference type="NCBI Taxonomy" id="861788"/>
    <lineage>
        <taxon>Eukaryota</taxon>
        <taxon>Metazoa</taxon>
        <taxon>Chordata</taxon>
        <taxon>Craniata</taxon>
        <taxon>Vertebrata</taxon>
        <taxon>Euteleostomi</taxon>
        <taxon>Actinopterygii</taxon>
        <taxon>Neopterygii</taxon>
        <taxon>Teleostei</taxon>
        <taxon>Protacanthopterygii</taxon>
        <taxon>Salmoniformes</taxon>
        <taxon>Salmonidae</taxon>
        <taxon>Coregoninae</taxon>
        <taxon>Coregonus</taxon>
    </lineage>
</organism>
<dbReference type="Pfam" id="PF02141">
    <property type="entry name" value="DENN"/>
    <property type="match status" value="1"/>
</dbReference>
<evidence type="ECO:0000256" key="2">
    <source>
        <dbReference type="PROSITE-ProRule" id="PRU00708"/>
    </source>
</evidence>
<dbReference type="PROSITE" id="PS51498">
    <property type="entry name" value="MABP"/>
    <property type="match status" value="1"/>
</dbReference>
<feature type="region of interest" description="Disordered" evidence="3">
    <location>
        <begin position="1890"/>
        <end position="1909"/>
    </location>
</feature>
<keyword evidence="4" id="KW-0732">Signal</keyword>
<feature type="region of interest" description="Disordered" evidence="3">
    <location>
        <begin position="2121"/>
        <end position="2205"/>
    </location>
</feature>
<feature type="compositionally biased region" description="Basic and acidic residues" evidence="3">
    <location>
        <begin position="2346"/>
        <end position="2357"/>
    </location>
</feature>
<keyword evidence="1" id="KW-0344">Guanine-nucleotide releasing factor</keyword>
<name>A0AAN8Q5N1_9TELE</name>
<dbReference type="GO" id="GO:0032483">
    <property type="term" value="P:regulation of Rab protein signal transduction"/>
    <property type="evidence" value="ECO:0007669"/>
    <property type="project" value="TreeGrafter"/>
</dbReference>